<keyword evidence="2" id="KW-1185">Reference proteome</keyword>
<gene>
    <name evidence="1" type="ORF">B0H16DRAFT_1551985</name>
</gene>
<protein>
    <submittedName>
        <fullName evidence="1">Uncharacterized protein</fullName>
    </submittedName>
</protein>
<dbReference type="AlphaFoldDB" id="A0AAD7IUU5"/>
<sequence length="172" mass="18831">MRAVSGVCISANAGPSRRYAAVAEMGNDFLICTHQTSGPGDMIRGVPKQPFAASITPVCREECRLCEGFYVHRSAQLNPHAHVGIHPFKLPTVVQSSSTFSQLRPVSIAFGPASASTPTPCHERHNRKMEFRNILRPLSLHPPKYGALASSIYGFHLPGFIRPYVSLFPSLF</sequence>
<evidence type="ECO:0000313" key="2">
    <source>
        <dbReference type="Proteomes" id="UP001215598"/>
    </source>
</evidence>
<name>A0AAD7IUU5_9AGAR</name>
<dbReference type="Proteomes" id="UP001215598">
    <property type="component" value="Unassembled WGS sequence"/>
</dbReference>
<accession>A0AAD7IUU5</accession>
<reference evidence="1" key="1">
    <citation type="submission" date="2023-03" db="EMBL/GenBank/DDBJ databases">
        <title>Massive genome expansion in bonnet fungi (Mycena s.s.) driven by repeated elements and novel gene families across ecological guilds.</title>
        <authorList>
            <consortium name="Lawrence Berkeley National Laboratory"/>
            <person name="Harder C.B."/>
            <person name="Miyauchi S."/>
            <person name="Viragh M."/>
            <person name="Kuo A."/>
            <person name="Thoen E."/>
            <person name="Andreopoulos B."/>
            <person name="Lu D."/>
            <person name="Skrede I."/>
            <person name="Drula E."/>
            <person name="Henrissat B."/>
            <person name="Morin E."/>
            <person name="Kohler A."/>
            <person name="Barry K."/>
            <person name="LaButti K."/>
            <person name="Morin E."/>
            <person name="Salamov A."/>
            <person name="Lipzen A."/>
            <person name="Mereny Z."/>
            <person name="Hegedus B."/>
            <person name="Baldrian P."/>
            <person name="Stursova M."/>
            <person name="Weitz H."/>
            <person name="Taylor A."/>
            <person name="Grigoriev I.V."/>
            <person name="Nagy L.G."/>
            <person name="Martin F."/>
            <person name="Kauserud H."/>
        </authorList>
    </citation>
    <scope>NUCLEOTIDE SEQUENCE</scope>
    <source>
        <strain evidence="1">CBHHK182m</strain>
    </source>
</reference>
<dbReference type="EMBL" id="JARKIB010000070">
    <property type="protein sequence ID" value="KAJ7749203.1"/>
    <property type="molecule type" value="Genomic_DNA"/>
</dbReference>
<organism evidence="1 2">
    <name type="scientific">Mycena metata</name>
    <dbReference type="NCBI Taxonomy" id="1033252"/>
    <lineage>
        <taxon>Eukaryota</taxon>
        <taxon>Fungi</taxon>
        <taxon>Dikarya</taxon>
        <taxon>Basidiomycota</taxon>
        <taxon>Agaricomycotina</taxon>
        <taxon>Agaricomycetes</taxon>
        <taxon>Agaricomycetidae</taxon>
        <taxon>Agaricales</taxon>
        <taxon>Marasmiineae</taxon>
        <taxon>Mycenaceae</taxon>
        <taxon>Mycena</taxon>
    </lineage>
</organism>
<proteinExistence type="predicted"/>
<evidence type="ECO:0000313" key="1">
    <source>
        <dbReference type="EMBL" id="KAJ7749203.1"/>
    </source>
</evidence>
<comment type="caution">
    <text evidence="1">The sequence shown here is derived from an EMBL/GenBank/DDBJ whole genome shotgun (WGS) entry which is preliminary data.</text>
</comment>